<dbReference type="HOGENOM" id="CLU_1762769_0_0_5"/>
<name>D5RTN1_9PROT</name>
<feature type="non-terminal residue" evidence="2">
    <location>
        <position position="1"/>
    </location>
</feature>
<dbReference type="InterPro" id="IPR000572">
    <property type="entry name" value="OxRdtase_Mopterin-bd_dom"/>
</dbReference>
<sequence>AREAPATAAAPVVLRVGGRIERPPQGEAAFTLAALEALGMRRLRTTTPWTQGAQEFSGVPLALLMRAVRPLGQRLWAEAINRYRAELPLADAWERDAFLATRRDGEPMRIRDRGPVWLVYPWTQRPELDIPLYHERAVWQLRRIEVS</sequence>
<evidence type="ECO:0000313" key="3">
    <source>
        <dbReference type="Proteomes" id="UP000005324"/>
    </source>
</evidence>
<dbReference type="EMBL" id="ADVL01000807">
    <property type="protein sequence ID" value="EFH09338.1"/>
    <property type="molecule type" value="Genomic_DNA"/>
</dbReference>
<dbReference type="Proteomes" id="UP000005324">
    <property type="component" value="Unassembled WGS sequence"/>
</dbReference>
<feature type="domain" description="Oxidoreductase molybdopterin-binding" evidence="1">
    <location>
        <begin position="44"/>
        <end position="122"/>
    </location>
</feature>
<keyword evidence="3" id="KW-1185">Reference proteome</keyword>
<dbReference type="OrthoDB" id="9798763at2"/>
<protein>
    <recommendedName>
        <fullName evidence="1">Oxidoreductase molybdopterin-binding domain-containing protein</fullName>
    </recommendedName>
</protein>
<reference evidence="2 3" key="1">
    <citation type="submission" date="2010-04" db="EMBL/GenBank/DDBJ databases">
        <authorList>
            <person name="Qin X."/>
            <person name="Bachman B."/>
            <person name="Battles P."/>
            <person name="Bell A."/>
            <person name="Bess C."/>
            <person name="Bickham C."/>
            <person name="Chaboub L."/>
            <person name="Chen D."/>
            <person name="Coyle M."/>
            <person name="Deiros D.R."/>
            <person name="Dinh H."/>
            <person name="Forbes L."/>
            <person name="Fowler G."/>
            <person name="Francisco L."/>
            <person name="Fu Q."/>
            <person name="Gubbala S."/>
            <person name="Hale W."/>
            <person name="Han Y."/>
            <person name="Hemphill L."/>
            <person name="Highlander S.K."/>
            <person name="Hirani K."/>
            <person name="Hogues M."/>
            <person name="Jackson L."/>
            <person name="Jakkamsetti A."/>
            <person name="Javaid M."/>
            <person name="Jiang H."/>
            <person name="Korchina V."/>
            <person name="Kovar C."/>
            <person name="Lara F."/>
            <person name="Lee S."/>
            <person name="Mata R."/>
            <person name="Mathew T."/>
            <person name="Moen C."/>
            <person name="Morales K."/>
            <person name="Munidasa M."/>
            <person name="Nazareth L."/>
            <person name="Ngo R."/>
            <person name="Nguyen L."/>
            <person name="Okwuonu G."/>
            <person name="Ongeri F."/>
            <person name="Patil S."/>
            <person name="Petrosino J."/>
            <person name="Pham C."/>
            <person name="Pham P."/>
            <person name="Pu L.-L."/>
            <person name="Puazo M."/>
            <person name="Raj R."/>
            <person name="Reid J."/>
            <person name="Rouhana J."/>
            <person name="Saada N."/>
            <person name="Shang Y."/>
            <person name="Simmons D."/>
            <person name="Thornton R."/>
            <person name="Warren J."/>
            <person name="Weissenberger G."/>
            <person name="Zhang J."/>
            <person name="Zhang L."/>
            <person name="Zhou C."/>
            <person name="Zhu D."/>
            <person name="Muzny D."/>
            <person name="Worley K."/>
            <person name="Gibbs R."/>
        </authorList>
    </citation>
    <scope>NUCLEOTIDE SEQUENCE [LARGE SCALE GENOMIC DNA]</scope>
    <source>
        <strain evidence="2 3">ATCC 49957</strain>
    </source>
</reference>
<proteinExistence type="predicted"/>
<dbReference type="InterPro" id="IPR036374">
    <property type="entry name" value="OxRdtase_Mopterin-bd_sf"/>
</dbReference>
<dbReference type="SUPFAM" id="SSF56524">
    <property type="entry name" value="Oxidoreductase molybdopterin-binding domain"/>
    <property type="match status" value="1"/>
</dbReference>
<dbReference type="AlphaFoldDB" id="D5RTN1"/>
<comment type="caution">
    <text evidence="2">The sequence shown here is derived from an EMBL/GenBank/DDBJ whole genome shotgun (WGS) entry which is preliminary data.</text>
</comment>
<evidence type="ECO:0000313" key="2">
    <source>
        <dbReference type="EMBL" id="EFH09338.1"/>
    </source>
</evidence>
<evidence type="ECO:0000259" key="1">
    <source>
        <dbReference type="Pfam" id="PF00174"/>
    </source>
</evidence>
<accession>D5RTN1</accession>
<dbReference type="RefSeq" id="WP_007006134.1">
    <property type="nucleotide sequence ID" value="NZ_GG770929.1"/>
</dbReference>
<gene>
    <name evidence="2" type="ORF">HMPREF0731_4443</name>
</gene>
<dbReference type="Pfam" id="PF00174">
    <property type="entry name" value="Oxidored_molyb"/>
    <property type="match status" value="1"/>
</dbReference>
<dbReference type="Gene3D" id="3.90.420.10">
    <property type="entry name" value="Oxidoreductase, molybdopterin-binding domain"/>
    <property type="match status" value="1"/>
</dbReference>
<organism evidence="2 3">
    <name type="scientific">Pseudoroseomonas cervicalis ATCC 49957</name>
    <dbReference type="NCBI Taxonomy" id="525371"/>
    <lineage>
        <taxon>Bacteria</taxon>
        <taxon>Pseudomonadati</taxon>
        <taxon>Pseudomonadota</taxon>
        <taxon>Alphaproteobacteria</taxon>
        <taxon>Acetobacterales</taxon>
        <taxon>Roseomonadaceae</taxon>
        <taxon>Roseomonas</taxon>
    </lineage>
</organism>